<accession>A0A1E3Q2N1</accession>
<dbReference type="AlphaFoldDB" id="A0A1E3Q2N1"/>
<protein>
    <submittedName>
        <fullName evidence="1">Uncharacterized protein</fullName>
    </submittedName>
</protein>
<dbReference type="OrthoDB" id="10378095at2759"/>
<evidence type="ECO:0000313" key="2">
    <source>
        <dbReference type="Proteomes" id="UP000094385"/>
    </source>
</evidence>
<dbReference type="EMBL" id="KV454296">
    <property type="protein sequence ID" value="ODQ71965.1"/>
    <property type="molecule type" value="Genomic_DNA"/>
</dbReference>
<reference evidence="1 2" key="1">
    <citation type="journal article" date="2016" name="Proc. Natl. Acad. Sci. U.S.A.">
        <title>Comparative genomics of biotechnologically important yeasts.</title>
        <authorList>
            <person name="Riley R."/>
            <person name="Haridas S."/>
            <person name="Wolfe K.H."/>
            <person name="Lopes M.R."/>
            <person name="Hittinger C.T."/>
            <person name="Goeker M."/>
            <person name="Salamov A.A."/>
            <person name="Wisecaver J.H."/>
            <person name="Long T.M."/>
            <person name="Calvey C.H."/>
            <person name="Aerts A.L."/>
            <person name="Barry K.W."/>
            <person name="Choi C."/>
            <person name="Clum A."/>
            <person name="Coughlan A.Y."/>
            <person name="Deshpande S."/>
            <person name="Douglass A.P."/>
            <person name="Hanson S.J."/>
            <person name="Klenk H.-P."/>
            <person name="LaButti K.M."/>
            <person name="Lapidus A."/>
            <person name="Lindquist E.A."/>
            <person name="Lipzen A.M."/>
            <person name="Meier-Kolthoff J.P."/>
            <person name="Ohm R.A."/>
            <person name="Otillar R.P."/>
            <person name="Pangilinan J.L."/>
            <person name="Peng Y."/>
            <person name="Rokas A."/>
            <person name="Rosa C.A."/>
            <person name="Scheuner C."/>
            <person name="Sibirny A.A."/>
            <person name="Slot J.C."/>
            <person name="Stielow J.B."/>
            <person name="Sun H."/>
            <person name="Kurtzman C.P."/>
            <person name="Blackwell M."/>
            <person name="Grigoriev I.V."/>
            <person name="Jeffries T.W."/>
        </authorList>
    </citation>
    <scope>NUCLEOTIDE SEQUENCE [LARGE SCALE GENOMIC DNA]</scope>
    <source>
        <strain evidence="1 2">NRRL Y-11557</strain>
    </source>
</reference>
<gene>
    <name evidence="1" type="ORF">LIPSTDRAFT_72637</name>
</gene>
<evidence type="ECO:0000313" key="1">
    <source>
        <dbReference type="EMBL" id="ODQ71965.1"/>
    </source>
</evidence>
<proteinExistence type="predicted"/>
<dbReference type="Proteomes" id="UP000094385">
    <property type="component" value="Unassembled WGS sequence"/>
</dbReference>
<keyword evidence="2" id="KW-1185">Reference proteome</keyword>
<organism evidence="1 2">
    <name type="scientific">Lipomyces starkeyi NRRL Y-11557</name>
    <dbReference type="NCBI Taxonomy" id="675824"/>
    <lineage>
        <taxon>Eukaryota</taxon>
        <taxon>Fungi</taxon>
        <taxon>Dikarya</taxon>
        <taxon>Ascomycota</taxon>
        <taxon>Saccharomycotina</taxon>
        <taxon>Lipomycetes</taxon>
        <taxon>Lipomycetales</taxon>
        <taxon>Lipomycetaceae</taxon>
        <taxon>Lipomyces</taxon>
    </lineage>
</organism>
<sequence length="282" mass="32305">MDHLSNCNIFACSLMPDSPDAFDELIEALYCGTLTASLKLLYIQDVMVRFSIPVGKTLEVLYLYHIVNNRLRMFNLKSEDYRAIYDFLVALDYQNVEIDDSLIINFIASLAKLRLLRRISDEISLSLPAIAPYHSKIEELAKSWMVFYNVSRSNDHANGSIQQQAYYRILDANYLVTADSATILDDHSHYAPIENISLNALSQSPCTPFPLDRYSFQPHPSYAHPGMELAKRLTKERVQKVRTNMTTKVSTLTPRSFKTSSTYFSKMKPILCVPHIYKISLR</sequence>
<name>A0A1E3Q2N1_LIPST</name>